<dbReference type="PANTHER" id="PTHR46910:SF25">
    <property type="entry name" value="ABC-TRANSPORTER-REGULATING TRANSCRIPTION FACTOR"/>
    <property type="match status" value="1"/>
</dbReference>
<accession>A0A9P9DLW2</accession>
<evidence type="ECO:0000256" key="1">
    <source>
        <dbReference type="ARBA" id="ARBA00023242"/>
    </source>
</evidence>
<keyword evidence="1" id="KW-0539">Nucleus</keyword>
<protein>
    <recommendedName>
        <fullName evidence="3">Xylanolytic transcriptional activator regulatory domain-containing protein</fullName>
    </recommendedName>
</protein>
<evidence type="ECO:0000259" key="3">
    <source>
        <dbReference type="Pfam" id="PF04082"/>
    </source>
</evidence>
<name>A0A9P9DLW2_9HYPO</name>
<evidence type="ECO:0000313" key="5">
    <source>
        <dbReference type="Proteomes" id="UP000738349"/>
    </source>
</evidence>
<keyword evidence="5" id="KW-1185">Reference proteome</keyword>
<dbReference type="GO" id="GO:0008270">
    <property type="term" value="F:zinc ion binding"/>
    <property type="evidence" value="ECO:0007669"/>
    <property type="project" value="InterPro"/>
</dbReference>
<dbReference type="AlphaFoldDB" id="A0A9P9DLW2"/>
<feature type="compositionally biased region" description="Polar residues" evidence="2">
    <location>
        <begin position="125"/>
        <end position="140"/>
    </location>
</feature>
<dbReference type="CDD" id="cd12148">
    <property type="entry name" value="fungal_TF_MHR"/>
    <property type="match status" value="1"/>
</dbReference>
<dbReference type="GO" id="GO:0003700">
    <property type="term" value="F:DNA-binding transcription factor activity"/>
    <property type="evidence" value="ECO:0007669"/>
    <property type="project" value="InterPro"/>
</dbReference>
<comment type="caution">
    <text evidence="4">The sequence shown here is derived from an EMBL/GenBank/DDBJ whole genome shotgun (WGS) entry which is preliminary data.</text>
</comment>
<evidence type="ECO:0000313" key="4">
    <source>
        <dbReference type="EMBL" id="KAH7121659.1"/>
    </source>
</evidence>
<evidence type="ECO:0000256" key="2">
    <source>
        <dbReference type="SAM" id="MobiDB-lite"/>
    </source>
</evidence>
<dbReference type="GO" id="GO:0003677">
    <property type="term" value="F:DNA binding"/>
    <property type="evidence" value="ECO:0007669"/>
    <property type="project" value="InterPro"/>
</dbReference>
<dbReference type="PANTHER" id="PTHR46910">
    <property type="entry name" value="TRANSCRIPTION FACTOR PDR1"/>
    <property type="match status" value="1"/>
</dbReference>
<feature type="region of interest" description="Disordered" evidence="2">
    <location>
        <begin position="18"/>
        <end position="38"/>
    </location>
</feature>
<feature type="compositionally biased region" description="Polar residues" evidence="2">
    <location>
        <begin position="18"/>
        <end position="32"/>
    </location>
</feature>
<dbReference type="OrthoDB" id="5096602at2759"/>
<reference evidence="4" key="1">
    <citation type="journal article" date="2021" name="Nat. Commun.">
        <title>Genetic determinants of endophytism in the Arabidopsis root mycobiome.</title>
        <authorList>
            <person name="Mesny F."/>
            <person name="Miyauchi S."/>
            <person name="Thiergart T."/>
            <person name="Pickel B."/>
            <person name="Atanasova L."/>
            <person name="Karlsson M."/>
            <person name="Huettel B."/>
            <person name="Barry K.W."/>
            <person name="Haridas S."/>
            <person name="Chen C."/>
            <person name="Bauer D."/>
            <person name="Andreopoulos W."/>
            <person name="Pangilinan J."/>
            <person name="LaButti K."/>
            <person name="Riley R."/>
            <person name="Lipzen A."/>
            <person name="Clum A."/>
            <person name="Drula E."/>
            <person name="Henrissat B."/>
            <person name="Kohler A."/>
            <person name="Grigoriev I.V."/>
            <person name="Martin F.M."/>
            <person name="Hacquard S."/>
        </authorList>
    </citation>
    <scope>NUCLEOTIDE SEQUENCE</scope>
    <source>
        <strain evidence="4">MPI-CAGE-AT-0147</strain>
    </source>
</reference>
<dbReference type="EMBL" id="JAGMUV010000024">
    <property type="protein sequence ID" value="KAH7121659.1"/>
    <property type="molecule type" value="Genomic_DNA"/>
</dbReference>
<dbReference type="InterPro" id="IPR050987">
    <property type="entry name" value="AtrR-like"/>
</dbReference>
<feature type="region of interest" description="Disordered" evidence="2">
    <location>
        <begin position="104"/>
        <end position="152"/>
    </location>
</feature>
<dbReference type="Pfam" id="PF04082">
    <property type="entry name" value="Fungal_trans"/>
    <property type="match status" value="1"/>
</dbReference>
<proteinExistence type="predicted"/>
<gene>
    <name evidence="4" type="ORF">EDB81DRAFT_913927</name>
</gene>
<dbReference type="Proteomes" id="UP000738349">
    <property type="component" value="Unassembled WGS sequence"/>
</dbReference>
<organism evidence="4 5">
    <name type="scientific">Dactylonectria macrodidyma</name>
    <dbReference type="NCBI Taxonomy" id="307937"/>
    <lineage>
        <taxon>Eukaryota</taxon>
        <taxon>Fungi</taxon>
        <taxon>Dikarya</taxon>
        <taxon>Ascomycota</taxon>
        <taxon>Pezizomycotina</taxon>
        <taxon>Sordariomycetes</taxon>
        <taxon>Hypocreomycetidae</taxon>
        <taxon>Hypocreales</taxon>
        <taxon>Nectriaceae</taxon>
        <taxon>Dactylonectria</taxon>
    </lineage>
</organism>
<feature type="domain" description="Xylanolytic transcriptional activator regulatory" evidence="3">
    <location>
        <begin position="256"/>
        <end position="436"/>
    </location>
</feature>
<sequence>MAGSGFPALCIAKHYSQPSTKDCSMEDNSPVNARSKPRPRIDNVSFLASATPFIGGRTLMRNRPVSPARLVRSNAMATASYAPDALNVGLIVSTSRDELVDQARAREKSPQVTNGKHSPPPVGTQPPQLHSSPDQPSTAPSDPCQPTERTGLIRVPELSRLPRSTHLQLLTRAGNSGLFPMKTFIPLHAQADLVGLAVSTAEEIGDTYPLFTPGYVKALTDQVVHTSQANPVYEPTLWAVSSALVAIAMQWKAENSSLAQLSPMMWSHFKNAFSMLPYLITKGPGVLSFHALVLMAVFLHGCAETRLVAHLITSAVRVAQMAGIPIRNQGHDIPAELNLRAFWTIYALDVEISNRLTIMSVIDHHHLPLEVPSHHPPEPMTGSTVKQTRILDFQAGLATIRSKIHYQYILSIGQTRALASEIESLDRFDQQLDLWAQSLPPDFRPSGIDQIMPKQLSPSVILLHYQYYHSKSIMCSLRSVSQDGNPEHSTHLPHDVSSARATIRLLGAIPLGQEQFFFIWRMLLHPLSMVLLLFYDVLRDPKSPGAESSVLAIEEFVDYLKRIIQELGCDVHRMLEGCTKMRRVARSAILPNHYLPVTHTSSNLDPTVLFERLRQVLSSRKNYLSLAQRLMSDMPGSEDDMLMGLTKALAIDWDRNDAYGPFVPNILKADSYNFGFEFMV</sequence>
<dbReference type="InterPro" id="IPR007219">
    <property type="entry name" value="XnlR_reg_dom"/>
</dbReference>
<dbReference type="GO" id="GO:0006351">
    <property type="term" value="P:DNA-templated transcription"/>
    <property type="evidence" value="ECO:0007669"/>
    <property type="project" value="InterPro"/>
</dbReference>